<dbReference type="InterPro" id="IPR050361">
    <property type="entry name" value="MPP/UQCRC_Complex"/>
</dbReference>
<keyword evidence="3" id="KW-0732">Signal</keyword>
<gene>
    <name evidence="6" type="ORF">BSTOLATCC_MIC9842</name>
</gene>
<evidence type="ECO:0000256" key="2">
    <source>
        <dbReference type="ARBA" id="ARBA00007261"/>
    </source>
</evidence>
<dbReference type="AlphaFoldDB" id="A0AAU9IF61"/>
<dbReference type="PANTHER" id="PTHR11851">
    <property type="entry name" value="METALLOPROTEASE"/>
    <property type="match status" value="1"/>
</dbReference>
<evidence type="ECO:0000313" key="6">
    <source>
        <dbReference type="EMBL" id="CAG9314044.1"/>
    </source>
</evidence>
<protein>
    <submittedName>
        <fullName evidence="6">Uncharacterized protein</fullName>
    </submittedName>
</protein>
<feature type="domain" description="Peptidase M16 N-terminal" evidence="4">
    <location>
        <begin position="62"/>
        <end position="209"/>
    </location>
</feature>
<evidence type="ECO:0000313" key="7">
    <source>
        <dbReference type="Proteomes" id="UP001162131"/>
    </source>
</evidence>
<dbReference type="EMBL" id="CAJZBQ010000011">
    <property type="protein sequence ID" value="CAG9314044.1"/>
    <property type="molecule type" value="Genomic_DNA"/>
</dbReference>
<name>A0AAU9IF61_9CILI</name>
<comment type="similarity">
    <text evidence="2">Belongs to the peptidase M16 family.</text>
</comment>
<dbReference type="PANTHER" id="PTHR11851:SF49">
    <property type="entry name" value="MITOCHONDRIAL-PROCESSING PEPTIDASE SUBUNIT ALPHA"/>
    <property type="match status" value="1"/>
</dbReference>
<evidence type="ECO:0000256" key="1">
    <source>
        <dbReference type="ARBA" id="ARBA00002123"/>
    </source>
</evidence>
<organism evidence="6 7">
    <name type="scientific">Blepharisma stoltei</name>
    <dbReference type="NCBI Taxonomy" id="1481888"/>
    <lineage>
        <taxon>Eukaryota</taxon>
        <taxon>Sar</taxon>
        <taxon>Alveolata</taxon>
        <taxon>Ciliophora</taxon>
        <taxon>Postciliodesmatophora</taxon>
        <taxon>Heterotrichea</taxon>
        <taxon>Heterotrichida</taxon>
        <taxon>Blepharismidae</taxon>
        <taxon>Blepharisma</taxon>
    </lineage>
</organism>
<dbReference type="GO" id="GO:0005739">
    <property type="term" value="C:mitochondrion"/>
    <property type="evidence" value="ECO:0007669"/>
    <property type="project" value="TreeGrafter"/>
</dbReference>
<dbReference type="InterPro" id="IPR011249">
    <property type="entry name" value="Metalloenz_LuxS/M16"/>
</dbReference>
<reference evidence="6" key="1">
    <citation type="submission" date="2021-09" db="EMBL/GenBank/DDBJ databases">
        <authorList>
            <consortium name="AG Swart"/>
            <person name="Singh M."/>
            <person name="Singh A."/>
            <person name="Seah K."/>
            <person name="Emmerich C."/>
        </authorList>
    </citation>
    <scope>NUCLEOTIDE SEQUENCE</scope>
    <source>
        <strain evidence="6">ATCC30299</strain>
    </source>
</reference>
<evidence type="ECO:0000259" key="4">
    <source>
        <dbReference type="Pfam" id="PF00675"/>
    </source>
</evidence>
<evidence type="ECO:0000256" key="3">
    <source>
        <dbReference type="SAM" id="SignalP"/>
    </source>
</evidence>
<keyword evidence="7" id="KW-1185">Reference proteome</keyword>
<dbReference type="GO" id="GO:0046872">
    <property type="term" value="F:metal ion binding"/>
    <property type="evidence" value="ECO:0007669"/>
    <property type="project" value="InterPro"/>
</dbReference>
<dbReference type="SUPFAM" id="SSF63411">
    <property type="entry name" value="LuxS/MPP-like metallohydrolase"/>
    <property type="match status" value="2"/>
</dbReference>
<feature type="chain" id="PRO_5043414942" evidence="3">
    <location>
        <begin position="26"/>
        <end position="471"/>
    </location>
</feature>
<comment type="caution">
    <text evidence="6">The sequence shown here is derived from an EMBL/GenBank/DDBJ whole genome shotgun (WGS) entry which is preliminary data.</text>
</comment>
<feature type="signal peptide" evidence="3">
    <location>
        <begin position="1"/>
        <end position="25"/>
    </location>
</feature>
<dbReference type="Gene3D" id="3.30.830.10">
    <property type="entry name" value="Metalloenzyme, LuxS/M16 peptidase-like"/>
    <property type="match status" value="2"/>
</dbReference>
<dbReference type="Proteomes" id="UP001162131">
    <property type="component" value="Unassembled WGS sequence"/>
</dbReference>
<sequence>MLTTISRRFGMLSNFFGLLSPSTTGVIIGGYPPGREIPDHQPITRTDEISKVQSTTLPNGVRVVTESTNFPSNVRFGVTINAGTRDETEETSGVVNALRQTFLKTNVRTNEQINYCMIQSSGGAFAMDFNQEFMNYTGHCLAHDFYDMNQMLADCVLDEKTLIDEEAAQWRTDEKFRLDEYNLTLPKKLENVWLSTAYGYKGFGNPLMGHQAHFQSIGFYMLNNWRKATITPDRIVVWGAGINKHEEFVNTVADYYRFIDPIKAPKRAPSVYLGGEFREICDSPLTHVSLSFKGFSRSQIEHNAAYVLKYIIGESKTGLFNRAHTNFHQKNPWLCYVKPHHTTFEDSGNFRINVAAPNEKAAELSEVLIKEIRDLQNVTDEEVSRAKNKLKRITYNKYQDPDFRMKKLTRDFSQTGKLVSYESFEKEIEDVTTDQVKKAAATIFKSNPTLVVLGGNPHGILTAQTFQEKLR</sequence>
<dbReference type="InterPro" id="IPR011765">
    <property type="entry name" value="Pept_M16_N"/>
</dbReference>
<comment type="function">
    <text evidence="1">Substrate recognition and binding subunit of the essential mitochondrial processing protease (MPP), which cleaves the mitochondrial sequence off newly imported precursors proteins.</text>
</comment>
<dbReference type="Pfam" id="PF05193">
    <property type="entry name" value="Peptidase_M16_C"/>
    <property type="match status" value="1"/>
</dbReference>
<evidence type="ECO:0000259" key="5">
    <source>
        <dbReference type="Pfam" id="PF05193"/>
    </source>
</evidence>
<dbReference type="InterPro" id="IPR007863">
    <property type="entry name" value="Peptidase_M16_C"/>
</dbReference>
<feature type="domain" description="Peptidase M16 C-terminal" evidence="5">
    <location>
        <begin position="222"/>
        <end position="390"/>
    </location>
</feature>
<accession>A0AAU9IF61</accession>
<proteinExistence type="inferred from homology"/>
<dbReference type="Pfam" id="PF00675">
    <property type="entry name" value="Peptidase_M16"/>
    <property type="match status" value="1"/>
</dbReference>